<accession>A0ABV7ZSU0</accession>
<evidence type="ECO:0000313" key="1">
    <source>
        <dbReference type="EMBL" id="MFC3851628.1"/>
    </source>
</evidence>
<evidence type="ECO:0000313" key="2">
    <source>
        <dbReference type="Proteomes" id="UP001595617"/>
    </source>
</evidence>
<dbReference type="Proteomes" id="UP001595617">
    <property type="component" value="Unassembled WGS sequence"/>
</dbReference>
<gene>
    <name evidence="1" type="ORF">ACFOOG_02180</name>
</gene>
<reference evidence="2" key="1">
    <citation type="journal article" date="2019" name="Int. J. Syst. Evol. Microbiol.">
        <title>The Global Catalogue of Microorganisms (GCM) 10K type strain sequencing project: providing services to taxonomists for standard genome sequencing and annotation.</title>
        <authorList>
            <consortium name="The Broad Institute Genomics Platform"/>
            <consortium name="The Broad Institute Genome Sequencing Center for Infectious Disease"/>
            <person name="Wu L."/>
            <person name="Ma J."/>
        </authorList>
    </citation>
    <scope>NUCLEOTIDE SEQUENCE [LARGE SCALE GENOMIC DNA]</scope>
    <source>
        <strain evidence="2">IBRC 10765</strain>
    </source>
</reference>
<protein>
    <recommendedName>
        <fullName evidence="3">RiboL-PSP-HEPN domain-containing protein</fullName>
    </recommendedName>
</protein>
<evidence type="ECO:0008006" key="3">
    <source>
        <dbReference type="Google" id="ProtNLM"/>
    </source>
</evidence>
<dbReference type="EMBL" id="JBHRYR010000002">
    <property type="protein sequence ID" value="MFC3851628.1"/>
    <property type="molecule type" value="Genomic_DNA"/>
</dbReference>
<sequence length="282" mass="32427">MGSLKESYLESDEGRQENLADALGISWDELSQLDYTVTENISNEGLLYGYFITFSSNCSAEILSKIAGISKSRTISLSPWIFERSYEDQYALGAIAQNIDHRASFSNEMESSVRLQNLQIDDHATRQLLLRQTFISIIGALETFLSDTFISKTLSSEHYLQQFVRNHPEFKQQKISISEIYDVSVKIQERAKTVMVNTIYHKLPTVREMYTGTFSIDFPNISNLQKYILVRHDLVHRNGKTTEGRLVNVNDKLIDELRNNAVTFVEELTNKLERDFDDDLPF</sequence>
<keyword evidence="2" id="KW-1185">Reference proteome</keyword>
<dbReference type="RefSeq" id="WP_380692849.1">
    <property type="nucleotide sequence ID" value="NZ_JBHRYR010000002.1"/>
</dbReference>
<organism evidence="1 2">
    <name type="scientific">Saccharospirillum mangrovi</name>
    <dbReference type="NCBI Taxonomy" id="2161747"/>
    <lineage>
        <taxon>Bacteria</taxon>
        <taxon>Pseudomonadati</taxon>
        <taxon>Pseudomonadota</taxon>
        <taxon>Gammaproteobacteria</taxon>
        <taxon>Oceanospirillales</taxon>
        <taxon>Saccharospirillaceae</taxon>
        <taxon>Saccharospirillum</taxon>
    </lineage>
</organism>
<proteinExistence type="predicted"/>
<comment type="caution">
    <text evidence="1">The sequence shown here is derived from an EMBL/GenBank/DDBJ whole genome shotgun (WGS) entry which is preliminary data.</text>
</comment>
<name>A0ABV7ZSU0_9GAMM</name>